<dbReference type="OrthoDB" id="539158at2759"/>
<evidence type="ECO:0000256" key="1">
    <source>
        <dbReference type="SAM" id="MobiDB-lite"/>
    </source>
</evidence>
<name>A0A8J2W928_9NEOP</name>
<comment type="caution">
    <text evidence="2">The sequence shown here is derived from an EMBL/GenBank/DDBJ whole genome shotgun (WGS) entry which is preliminary data.</text>
</comment>
<proteinExistence type="predicted"/>
<evidence type="ECO:0000313" key="3">
    <source>
        <dbReference type="Proteomes" id="UP000789524"/>
    </source>
</evidence>
<reference evidence="2" key="1">
    <citation type="submission" date="2021-09" db="EMBL/GenBank/DDBJ databases">
        <authorList>
            <person name="Martin H S."/>
        </authorList>
    </citation>
    <scope>NUCLEOTIDE SEQUENCE</scope>
</reference>
<keyword evidence="3" id="KW-1185">Reference proteome</keyword>
<organism evidence="2 3">
    <name type="scientific">Danaus chrysippus</name>
    <name type="common">African queen</name>
    <dbReference type="NCBI Taxonomy" id="151541"/>
    <lineage>
        <taxon>Eukaryota</taxon>
        <taxon>Metazoa</taxon>
        <taxon>Ecdysozoa</taxon>
        <taxon>Arthropoda</taxon>
        <taxon>Hexapoda</taxon>
        <taxon>Insecta</taxon>
        <taxon>Pterygota</taxon>
        <taxon>Neoptera</taxon>
        <taxon>Endopterygota</taxon>
        <taxon>Lepidoptera</taxon>
        <taxon>Glossata</taxon>
        <taxon>Ditrysia</taxon>
        <taxon>Papilionoidea</taxon>
        <taxon>Nymphalidae</taxon>
        <taxon>Danainae</taxon>
        <taxon>Danaini</taxon>
        <taxon>Danaina</taxon>
        <taxon>Danaus</taxon>
        <taxon>Anosia</taxon>
    </lineage>
</organism>
<evidence type="ECO:0000313" key="2">
    <source>
        <dbReference type="EMBL" id="CAG9578053.1"/>
    </source>
</evidence>
<gene>
    <name evidence="2" type="ORF">DCHRY22_LOCUS12557</name>
</gene>
<dbReference type="EMBL" id="CAKASE010000077">
    <property type="protein sequence ID" value="CAG9578053.1"/>
    <property type="molecule type" value="Genomic_DNA"/>
</dbReference>
<sequence length="196" mass="21160">MSNESRFRSDGAECPARAWCSQPAGGPRGAADPAGELSAADMDALLSHSQPAQADDLLPCSPAEPAARRQLPPLQRLVHRMSRVWLRVDEPAALRALAAALDERRYPWRLLQPRILAVECGGDVRMRAWVLPLGGAGEARSVVEFRRSRGCGLAFKRRFLELRAALDPLAACAPPHAAVLEAPLHALAPPAEPMDT</sequence>
<feature type="compositionally biased region" description="Low complexity" evidence="1">
    <location>
        <begin position="23"/>
        <end position="35"/>
    </location>
</feature>
<dbReference type="AlphaFoldDB" id="A0A8J2W928"/>
<feature type="region of interest" description="Disordered" evidence="1">
    <location>
        <begin position="1"/>
        <end position="36"/>
    </location>
</feature>
<protein>
    <submittedName>
        <fullName evidence="2">(African queen) hypothetical protein</fullName>
    </submittedName>
</protein>
<accession>A0A8J2W928</accession>
<feature type="compositionally biased region" description="Basic and acidic residues" evidence="1">
    <location>
        <begin position="1"/>
        <end position="11"/>
    </location>
</feature>
<dbReference type="Proteomes" id="UP000789524">
    <property type="component" value="Unassembled WGS sequence"/>
</dbReference>